<reference evidence="2" key="5">
    <citation type="journal article" date="2002" name="Nature">
        <title>Analysis of the mouse transcriptome based on functional annotation of 60,770 full-length cDNAs.</title>
        <authorList>
            <consortium name="The FANTOM Consortium and the RIKEN Genome Exploration Research Group Phase I and II Team"/>
        </authorList>
    </citation>
    <scope>NUCLEOTIDE SEQUENCE</scope>
    <source>
        <strain evidence="2">C57BL/6J</strain>
        <tissue evidence="2">Lung</tissue>
    </source>
</reference>
<dbReference type="AGR" id="MGI:3643956"/>
<feature type="compositionally biased region" description="Pro residues" evidence="1">
    <location>
        <begin position="183"/>
        <end position="196"/>
    </location>
</feature>
<evidence type="ECO:0000313" key="3">
    <source>
        <dbReference type="MGI" id="MGI:3643956"/>
    </source>
</evidence>
<organism evidence="2">
    <name type="scientific">Mus musculus</name>
    <name type="common">Mouse</name>
    <dbReference type="NCBI Taxonomy" id="10090"/>
    <lineage>
        <taxon>Eukaryota</taxon>
        <taxon>Metazoa</taxon>
        <taxon>Chordata</taxon>
        <taxon>Craniata</taxon>
        <taxon>Vertebrata</taxon>
        <taxon>Euteleostomi</taxon>
        <taxon>Mammalia</taxon>
        <taxon>Eutheria</taxon>
        <taxon>Euarchontoglires</taxon>
        <taxon>Glires</taxon>
        <taxon>Rodentia</taxon>
        <taxon>Myomorpha</taxon>
        <taxon>Muroidea</taxon>
        <taxon>Muridae</taxon>
        <taxon>Murinae</taxon>
        <taxon>Mus</taxon>
        <taxon>Mus</taxon>
    </lineage>
</organism>
<feature type="non-terminal residue" evidence="2">
    <location>
        <position position="1"/>
    </location>
</feature>
<gene>
    <name evidence="3" type="primary">Gm7628</name>
</gene>
<evidence type="ECO:0000313" key="2">
    <source>
        <dbReference type="EMBL" id="BAE25240.1"/>
    </source>
</evidence>
<protein>
    <submittedName>
        <fullName evidence="2">Uncharacterized protein</fullName>
    </submittedName>
</protein>
<reference evidence="2" key="2">
    <citation type="journal article" date="2000" name="Genome Res.">
        <title>Normalization and subtraction of cap-trapper-selected cDNAs to prepare full-length cDNA libraries for rapid discovery of new genes.</title>
        <authorList>
            <person name="Carninci P."/>
            <person name="Shibata Y."/>
            <person name="Hayatsu N."/>
            <person name="Sugahara Y."/>
            <person name="Shibata K."/>
            <person name="Itoh M."/>
            <person name="Konno H."/>
            <person name="Okazaki Y."/>
            <person name="Muramatsu M."/>
            <person name="Hayashizaki Y."/>
        </authorList>
    </citation>
    <scope>NUCLEOTIDE SEQUENCE</scope>
    <source>
        <strain evidence="2">C57BL/6J</strain>
        <tissue evidence="2">Lung</tissue>
    </source>
</reference>
<feature type="region of interest" description="Disordered" evidence="1">
    <location>
        <begin position="26"/>
        <end position="196"/>
    </location>
</feature>
<reference evidence="2" key="6">
    <citation type="submission" date="2004-03" db="EMBL/GenBank/DDBJ databases">
        <authorList>
            <person name="Arakawa T."/>
            <person name="Carninci P."/>
            <person name="Fukuda S."/>
            <person name="Hashizume W."/>
            <person name="Hayashida K."/>
            <person name="Hori F."/>
            <person name="Iida J."/>
            <person name="Imamura K."/>
            <person name="Imotani K."/>
            <person name="Itoh M."/>
            <person name="Kanagawa S."/>
            <person name="Kawai J."/>
            <person name="Kojima M."/>
            <person name="Konno H."/>
            <person name="Murata M."/>
            <person name="Nakamura M."/>
            <person name="Ninomiya N."/>
            <person name="Nishiyori H."/>
            <person name="Nomura K."/>
            <person name="Ohno M."/>
            <person name="Sakazume N."/>
            <person name="Sano H."/>
            <person name="Sasaki D."/>
            <person name="Shibata K."/>
            <person name="Shiraki T."/>
            <person name="Tagami M."/>
            <person name="Tagami Y."/>
            <person name="Waki K."/>
            <person name="Watahiki A."/>
            <person name="Muramatsu M."/>
            <person name="Hayashizaki Y."/>
        </authorList>
    </citation>
    <scope>NUCLEOTIDE SEQUENCE</scope>
    <source>
        <strain evidence="2">C57BL/6J</strain>
        <tissue evidence="2">Lung</tissue>
    </source>
</reference>
<evidence type="ECO:0000256" key="1">
    <source>
        <dbReference type="SAM" id="MobiDB-lite"/>
    </source>
</evidence>
<name>Q3UQ04_MOUSE</name>
<dbReference type="AlphaFoldDB" id="Q3UQ04"/>
<reference evidence="2" key="8">
    <citation type="journal article" date="2005" name="Science">
        <title>Antisense Transcription in the Mammalian Transcriptome.</title>
        <authorList>
            <consortium name="RIKEN Genome Exploration Research Group and Genome Science Group (Genome Network Project Core Group) and the FANTOM Consortium"/>
        </authorList>
    </citation>
    <scope>NUCLEOTIDE SEQUENCE</scope>
    <source>
        <strain evidence="2">C57BL/6J</strain>
        <tissue evidence="2">Lung</tissue>
    </source>
</reference>
<proteinExistence type="evidence at transcript level"/>
<dbReference type="MGI" id="MGI:3643956">
    <property type="gene designation" value="Gm7628"/>
</dbReference>
<sequence>SQKPRTVAVPPEFAFARASVVPTLRTEATHRRHHSGCLCPAGSRPRAVPPGCARLSPATPPSLPKSRNSPPDPPAGCARRGVRPQLRASSDLRAAAFPPLGGGSGGAAAVTRRPRGGKNCARRPPLPPRRCLRWEQRRQSRVGRPGLRSFHPPTPRPSGRPPPARRPDQAGSCRENGVRGPSHPGPRIPVPRDPSL</sequence>
<dbReference type="EMBL" id="AK142995">
    <property type="protein sequence ID" value="BAE25240.1"/>
    <property type="molecule type" value="mRNA"/>
</dbReference>
<reference evidence="2" key="4">
    <citation type="journal article" date="2001" name="Nature">
        <title>Functional annotation of a full-length mouse cDNA collection.</title>
        <authorList>
            <consortium name="The RIKEN Genome Exploration Research Group Phase II Team and the FANTOM Consortium"/>
        </authorList>
    </citation>
    <scope>NUCLEOTIDE SEQUENCE</scope>
    <source>
        <strain evidence="2">C57BL/6J</strain>
        <tissue evidence="2">Lung</tissue>
    </source>
</reference>
<feature type="compositionally biased region" description="Pro residues" evidence="1">
    <location>
        <begin position="152"/>
        <end position="164"/>
    </location>
</feature>
<reference evidence="2" key="1">
    <citation type="journal article" date="1999" name="Methods Enzymol.">
        <title>High-efficiency full-length cDNA cloning.</title>
        <authorList>
            <person name="Carninci P."/>
            <person name="Hayashizaki Y."/>
        </authorList>
    </citation>
    <scope>NUCLEOTIDE SEQUENCE</scope>
    <source>
        <strain evidence="2">C57BL/6J</strain>
        <tissue evidence="2">Lung</tissue>
    </source>
</reference>
<reference evidence="2" key="3">
    <citation type="journal article" date="2000" name="Genome Res.">
        <title>RIKEN integrated sequence analysis (RISA) system--384-format sequencing pipeline with 384 multicapillary sequencer.</title>
        <authorList>
            <person name="Shibata K."/>
            <person name="Itoh M."/>
            <person name="Aizawa K."/>
            <person name="Nagaoka S."/>
            <person name="Sasaki N."/>
            <person name="Carninci P."/>
            <person name="Konno H."/>
            <person name="Akiyama J."/>
            <person name="Nishi K."/>
            <person name="Kitsunai T."/>
            <person name="Tashiro H."/>
            <person name="Itoh M."/>
            <person name="Sumi N."/>
            <person name="Ishii Y."/>
            <person name="Nakamura S."/>
            <person name="Hazama M."/>
            <person name="Nishine T."/>
            <person name="Harada A."/>
            <person name="Yamamoto R."/>
            <person name="Matsumoto H."/>
            <person name="Sakaguchi S."/>
            <person name="Ikegami T."/>
            <person name="Kashiwagi K."/>
            <person name="Fujiwake S."/>
            <person name="Inoue K."/>
            <person name="Togawa Y."/>
            <person name="Izawa M."/>
            <person name="Ohara E."/>
            <person name="Watahiki M."/>
            <person name="Yoneda Y."/>
            <person name="Ishikawa T."/>
            <person name="Ozawa K."/>
            <person name="Tanaka T."/>
            <person name="Matsuura S."/>
            <person name="Kawai J."/>
            <person name="Okazaki Y."/>
            <person name="Muramatsu M."/>
            <person name="Inoue Y."/>
            <person name="Kira A."/>
            <person name="Hayashizaki Y."/>
        </authorList>
    </citation>
    <scope>NUCLEOTIDE SEQUENCE</scope>
    <source>
        <strain evidence="2">C57BL/6J</strain>
        <tissue evidence="2">Lung</tissue>
    </source>
</reference>
<accession>Q3UQ04</accession>
<reference evidence="2" key="7">
    <citation type="journal article" date="2005" name="Science">
        <title>The Transcriptional Landscape of the Mammalian Genome.</title>
        <authorList>
            <consortium name="The FANTOM Consortium"/>
            <consortium name="Riken Genome Exploration Research Group and Genome Science Group (Genome Network Project Core Group)"/>
        </authorList>
    </citation>
    <scope>NUCLEOTIDE SEQUENCE</scope>
    <source>
        <strain evidence="2">C57BL/6J</strain>
        <tissue evidence="2">Lung</tissue>
    </source>
</reference>